<organism evidence="2 3">
    <name type="scientific">Athelia psychrophila</name>
    <dbReference type="NCBI Taxonomy" id="1759441"/>
    <lineage>
        <taxon>Eukaryota</taxon>
        <taxon>Fungi</taxon>
        <taxon>Dikarya</taxon>
        <taxon>Basidiomycota</taxon>
        <taxon>Agaricomycotina</taxon>
        <taxon>Agaricomycetes</taxon>
        <taxon>Agaricomycetidae</taxon>
        <taxon>Atheliales</taxon>
        <taxon>Atheliaceae</taxon>
        <taxon>Athelia</taxon>
    </lineage>
</organism>
<evidence type="ECO:0008006" key="4">
    <source>
        <dbReference type="Google" id="ProtNLM"/>
    </source>
</evidence>
<evidence type="ECO:0000256" key="1">
    <source>
        <dbReference type="SAM" id="MobiDB-lite"/>
    </source>
</evidence>
<evidence type="ECO:0000313" key="3">
    <source>
        <dbReference type="Proteomes" id="UP000076532"/>
    </source>
</evidence>
<feature type="region of interest" description="Disordered" evidence="1">
    <location>
        <begin position="16"/>
        <end position="47"/>
    </location>
</feature>
<proteinExistence type="predicted"/>
<accession>A0A166R7Z7</accession>
<dbReference type="Proteomes" id="UP000076532">
    <property type="component" value="Unassembled WGS sequence"/>
</dbReference>
<dbReference type="EMBL" id="KV417506">
    <property type="protein sequence ID" value="KZP28003.1"/>
    <property type="molecule type" value="Genomic_DNA"/>
</dbReference>
<dbReference type="Gene3D" id="1.20.5.500">
    <property type="entry name" value="Single helix bin"/>
    <property type="match status" value="1"/>
</dbReference>
<sequence>MLATRIIAARRLPSALVASRQMSSSRSEGSVASSKGFSDKEKAAETEYVRRHEAELLKKLRIEKKTELADLETQHANEATKAK</sequence>
<dbReference type="STRING" id="436010.A0A166R7Z7"/>
<reference evidence="2 3" key="1">
    <citation type="journal article" date="2016" name="Mol. Biol. Evol.">
        <title>Comparative Genomics of Early-Diverging Mushroom-Forming Fungi Provides Insights into the Origins of Lignocellulose Decay Capabilities.</title>
        <authorList>
            <person name="Nagy L.G."/>
            <person name="Riley R."/>
            <person name="Tritt A."/>
            <person name="Adam C."/>
            <person name="Daum C."/>
            <person name="Floudas D."/>
            <person name="Sun H."/>
            <person name="Yadav J.S."/>
            <person name="Pangilinan J."/>
            <person name="Larsson K.H."/>
            <person name="Matsuura K."/>
            <person name="Barry K."/>
            <person name="Labutti K."/>
            <person name="Kuo R."/>
            <person name="Ohm R.A."/>
            <person name="Bhattacharya S.S."/>
            <person name="Shirouzu T."/>
            <person name="Yoshinaga Y."/>
            <person name="Martin F.M."/>
            <person name="Grigoriev I.V."/>
            <person name="Hibbett D.S."/>
        </authorList>
    </citation>
    <scope>NUCLEOTIDE SEQUENCE [LARGE SCALE GENOMIC DNA]</scope>
    <source>
        <strain evidence="2 3">CBS 109695</strain>
    </source>
</reference>
<keyword evidence="3" id="KW-1185">Reference proteome</keyword>
<gene>
    <name evidence="2" type="ORF">FIBSPDRAFT_286343</name>
</gene>
<protein>
    <recommendedName>
        <fullName evidence="4">Mitochondrial ATPase inhibitor</fullName>
    </recommendedName>
</protein>
<evidence type="ECO:0000313" key="2">
    <source>
        <dbReference type="EMBL" id="KZP28003.1"/>
    </source>
</evidence>
<dbReference type="OrthoDB" id="5532350at2759"/>
<dbReference type="AlphaFoldDB" id="A0A166R7Z7"/>
<feature type="compositionally biased region" description="Basic and acidic residues" evidence="1">
    <location>
        <begin position="37"/>
        <end position="47"/>
    </location>
</feature>
<name>A0A166R7Z7_9AGAM</name>
<feature type="compositionally biased region" description="Low complexity" evidence="1">
    <location>
        <begin position="19"/>
        <end position="34"/>
    </location>
</feature>